<dbReference type="GO" id="GO:0022857">
    <property type="term" value="F:transmembrane transporter activity"/>
    <property type="evidence" value="ECO:0007669"/>
    <property type="project" value="TreeGrafter"/>
</dbReference>
<proteinExistence type="predicted"/>
<dbReference type="FunFam" id="1.20.1250.20:FF:000247">
    <property type="entry name" value="MFS general substrate transporter"/>
    <property type="match status" value="1"/>
</dbReference>
<feature type="transmembrane region" description="Helical" evidence="6">
    <location>
        <begin position="183"/>
        <end position="203"/>
    </location>
</feature>
<dbReference type="PANTHER" id="PTHR43791">
    <property type="entry name" value="PERMEASE-RELATED"/>
    <property type="match status" value="1"/>
</dbReference>
<comment type="caution">
    <text evidence="7">The sequence shown here is derived from an EMBL/GenBank/DDBJ whole genome shotgun (WGS) entry which is preliminary data.</text>
</comment>
<dbReference type="STRING" id="5486.A0A367XVI9"/>
<reference evidence="7 8" key="1">
    <citation type="submission" date="2018-06" db="EMBL/GenBank/DDBJ databases">
        <title>Whole genome sequencing of Candida tropicalis (genome annotated by CSBL at Korea University).</title>
        <authorList>
            <person name="Ahn J."/>
        </authorList>
    </citation>
    <scope>NUCLEOTIDE SEQUENCE [LARGE SCALE GENOMIC DNA]</scope>
    <source>
        <strain evidence="7 8">ATCC 20962</strain>
    </source>
</reference>
<dbReference type="Proteomes" id="UP000253472">
    <property type="component" value="Unassembled WGS sequence"/>
</dbReference>
<name>A0A367XVI9_9ASCO</name>
<dbReference type="EMBL" id="QLNQ01000028">
    <property type="protein sequence ID" value="RCK57429.1"/>
    <property type="molecule type" value="Genomic_DNA"/>
</dbReference>
<feature type="transmembrane region" description="Helical" evidence="6">
    <location>
        <begin position="21"/>
        <end position="41"/>
    </location>
</feature>
<evidence type="ECO:0000256" key="6">
    <source>
        <dbReference type="SAM" id="Phobius"/>
    </source>
</evidence>
<accession>A0A367XVI9</accession>
<keyword evidence="4 6" id="KW-1133">Transmembrane helix</keyword>
<keyword evidence="3 6" id="KW-0812">Transmembrane</keyword>
<evidence type="ECO:0000313" key="8">
    <source>
        <dbReference type="Proteomes" id="UP000253472"/>
    </source>
</evidence>
<evidence type="ECO:0008006" key="9">
    <source>
        <dbReference type="Google" id="ProtNLM"/>
    </source>
</evidence>
<evidence type="ECO:0000256" key="4">
    <source>
        <dbReference type="ARBA" id="ARBA00022989"/>
    </source>
</evidence>
<evidence type="ECO:0000256" key="2">
    <source>
        <dbReference type="ARBA" id="ARBA00022448"/>
    </source>
</evidence>
<dbReference type="PANTHER" id="PTHR43791:SF29">
    <property type="entry name" value="MAJOR FACILITATOR SUPERFAMILY (MFS) PROFILE DOMAIN-CONTAINING PROTEIN"/>
    <property type="match status" value="1"/>
</dbReference>
<keyword evidence="8" id="KW-1185">Reference proteome</keyword>
<dbReference type="SUPFAM" id="SSF103473">
    <property type="entry name" value="MFS general substrate transporter"/>
    <property type="match status" value="1"/>
</dbReference>
<keyword evidence="5 6" id="KW-0472">Membrane</keyword>
<evidence type="ECO:0000256" key="5">
    <source>
        <dbReference type="ARBA" id="ARBA00023136"/>
    </source>
</evidence>
<keyword evidence="2" id="KW-0813">Transport</keyword>
<dbReference type="OrthoDB" id="1935484at2759"/>
<dbReference type="AlphaFoldDB" id="A0A367XVI9"/>
<organism evidence="7 8">
    <name type="scientific">Candida viswanathii</name>
    <dbReference type="NCBI Taxonomy" id="5486"/>
    <lineage>
        <taxon>Eukaryota</taxon>
        <taxon>Fungi</taxon>
        <taxon>Dikarya</taxon>
        <taxon>Ascomycota</taxon>
        <taxon>Saccharomycotina</taxon>
        <taxon>Pichiomycetes</taxon>
        <taxon>Debaryomycetaceae</taxon>
        <taxon>Candida/Lodderomyces clade</taxon>
        <taxon>Candida</taxon>
    </lineage>
</organism>
<gene>
    <name evidence="7" type="ORF">Cantr_06713</name>
</gene>
<evidence type="ECO:0000256" key="1">
    <source>
        <dbReference type="ARBA" id="ARBA00004141"/>
    </source>
</evidence>
<feature type="transmembrane region" description="Helical" evidence="6">
    <location>
        <begin position="61"/>
        <end position="78"/>
    </location>
</feature>
<sequence length="241" mass="27843">MHNRQGISPIALWKSLTDYNLWPIYMIGLIAYIGLGTLGAYFTLINRRLGFSVFDTNLLTIPHNVLHIILMLSIVWYSEKIDERGLLSLIAPLYSLPLIAIIRWWPGSGVKVWPSWVINTLFMGQPSIHPICVAWVSRNSNHVRTRSISSAVYNMFVQLGSIVSANIYRQDDLPLYHRGNMQLFALTATTIPVLLIAKGYYVWQNKRRDKIWNAMTEEEKDDYRNTTKDEGSKRLDFRFAH</sequence>
<evidence type="ECO:0000313" key="7">
    <source>
        <dbReference type="EMBL" id="RCK57429.1"/>
    </source>
</evidence>
<dbReference type="Gene3D" id="1.20.1250.20">
    <property type="entry name" value="MFS general substrate transporter like domains"/>
    <property type="match status" value="1"/>
</dbReference>
<evidence type="ECO:0000256" key="3">
    <source>
        <dbReference type="ARBA" id="ARBA00022692"/>
    </source>
</evidence>
<comment type="subcellular location">
    <subcellularLocation>
        <location evidence="1">Membrane</location>
        <topology evidence="1">Multi-pass membrane protein</topology>
    </subcellularLocation>
</comment>
<dbReference type="InterPro" id="IPR036259">
    <property type="entry name" value="MFS_trans_sf"/>
</dbReference>
<dbReference type="GO" id="GO:0016020">
    <property type="term" value="C:membrane"/>
    <property type="evidence" value="ECO:0007669"/>
    <property type="project" value="UniProtKB-SubCell"/>
</dbReference>
<protein>
    <recommendedName>
        <fullName evidence="9">Transporter</fullName>
    </recommendedName>
</protein>
<feature type="transmembrane region" description="Helical" evidence="6">
    <location>
        <begin position="85"/>
        <end position="105"/>
    </location>
</feature>